<evidence type="ECO:0000256" key="5">
    <source>
        <dbReference type="ARBA" id="ARBA00024029"/>
    </source>
</evidence>
<evidence type="ECO:0000256" key="1">
    <source>
        <dbReference type="ARBA" id="ARBA00001947"/>
    </source>
</evidence>
<dbReference type="EMBL" id="JABBFX010000002">
    <property type="protein sequence ID" value="NML46539.1"/>
    <property type="molecule type" value="Genomic_DNA"/>
</dbReference>
<protein>
    <submittedName>
        <fullName evidence="7">Creatininase family protein</fullName>
    </submittedName>
</protein>
<dbReference type="PANTHER" id="PTHR35005">
    <property type="entry name" value="3-DEHYDRO-SCYLLO-INOSOSE HYDROLASE"/>
    <property type="match status" value="1"/>
</dbReference>
<dbReference type="AlphaFoldDB" id="A0A848HAK7"/>
<dbReference type="GO" id="GO:0046872">
    <property type="term" value="F:metal ion binding"/>
    <property type="evidence" value="ECO:0007669"/>
    <property type="project" value="UniProtKB-KW"/>
</dbReference>
<sequence length="276" mass="29349">MVRIFRSRLLQKAAGATLLWAALAAHAAVPAVVDIEQLTSPELKARIAAGTTIVLVPIGGTEQSGPHIVLGKHNVRAHALAGEIARRLGNAVVAPVVAYVPEGSINPPAAHMRFTGTLSIPDATFESLLEATARSFKQHGFHDVFFLGDHGGYQKSEQKVADKLNREWKNDPSCRVHALLDYYDVTQGAFIDTLKKKGYSPAEIGTHAGLNDTALSLAVDKSLVRADVLAKGADLDVAHGVHGDPRRATAEIGELGVKEIVDTSVASIQRAVAAKR</sequence>
<feature type="signal peptide" evidence="6">
    <location>
        <begin position="1"/>
        <end position="27"/>
    </location>
</feature>
<evidence type="ECO:0000256" key="6">
    <source>
        <dbReference type="SAM" id="SignalP"/>
    </source>
</evidence>
<keyword evidence="4" id="KW-0862">Zinc</keyword>
<dbReference type="InterPro" id="IPR003785">
    <property type="entry name" value="Creatininase/forma_Hydrolase"/>
</dbReference>
<proteinExistence type="inferred from homology"/>
<organism evidence="7 8">
    <name type="scientific">Ramlibacter agri</name>
    <dbReference type="NCBI Taxonomy" id="2728837"/>
    <lineage>
        <taxon>Bacteria</taxon>
        <taxon>Pseudomonadati</taxon>
        <taxon>Pseudomonadota</taxon>
        <taxon>Betaproteobacteria</taxon>
        <taxon>Burkholderiales</taxon>
        <taxon>Comamonadaceae</taxon>
        <taxon>Ramlibacter</taxon>
    </lineage>
</organism>
<evidence type="ECO:0000256" key="4">
    <source>
        <dbReference type="ARBA" id="ARBA00022833"/>
    </source>
</evidence>
<dbReference type="InterPro" id="IPR024087">
    <property type="entry name" value="Creatininase-like_sf"/>
</dbReference>
<dbReference type="Gene3D" id="3.40.50.10310">
    <property type="entry name" value="Creatininase"/>
    <property type="match status" value="1"/>
</dbReference>
<comment type="caution">
    <text evidence="7">The sequence shown here is derived from an EMBL/GenBank/DDBJ whole genome shotgun (WGS) entry which is preliminary data.</text>
</comment>
<dbReference type="GO" id="GO:0009231">
    <property type="term" value="P:riboflavin biosynthetic process"/>
    <property type="evidence" value="ECO:0007669"/>
    <property type="project" value="TreeGrafter"/>
</dbReference>
<dbReference type="PANTHER" id="PTHR35005:SF1">
    <property type="entry name" value="2-AMINO-5-FORMYLAMINO-6-RIBOSYLAMINOPYRIMIDIN-4(3H)-ONE 5'-MONOPHOSPHATE DEFORMYLASE"/>
    <property type="match status" value="1"/>
</dbReference>
<evidence type="ECO:0000313" key="7">
    <source>
        <dbReference type="EMBL" id="NML46539.1"/>
    </source>
</evidence>
<keyword evidence="3" id="KW-0378">Hydrolase</keyword>
<evidence type="ECO:0000256" key="2">
    <source>
        <dbReference type="ARBA" id="ARBA00022723"/>
    </source>
</evidence>
<dbReference type="Pfam" id="PF02633">
    <property type="entry name" value="Creatininase"/>
    <property type="match status" value="1"/>
</dbReference>
<reference evidence="7 8" key="1">
    <citation type="submission" date="2020-04" db="EMBL/GenBank/DDBJ databases">
        <title>Ramlibacter sp. G-1-2-2 isolated from soil.</title>
        <authorList>
            <person name="Dahal R.H."/>
        </authorList>
    </citation>
    <scope>NUCLEOTIDE SEQUENCE [LARGE SCALE GENOMIC DNA]</scope>
    <source>
        <strain evidence="7 8">G-1-2-2</strain>
    </source>
</reference>
<comment type="cofactor">
    <cofactor evidence="1">
        <name>Zn(2+)</name>
        <dbReference type="ChEBI" id="CHEBI:29105"/>
    </cofactor>
</comment>
<dbReference type="RefSeq" id="WP_169420798.1">
    <property type="nucleotide sequence ID" value="NZ_JABBFX010000002.1"/>
</dbReference>
<keyword evidence="2" id="KW-0479">Metal-binding</keyword>
<accession>A0A848HAK7</accession>
<dbReference type="SUPFAM" id="SSF102215">
    <property type="entry name" value="Creatininase"/>
    <property type="match status" value="1"/>
</dbReference>
<keyword evidence="6" id="KW-0732">Signal</keyword>
<evidence type="ECO:0000256" key="3">
    <source>
        <dbReference type="ARBA" id="ARBA00022801"/>
    </source>
</evidence>
<dbReference type="GO" id="GO:0016811">
    <property type="term" value="F:hydrolase activity, acting on carbon-nitrogen (but not peptide) bonds, in linear amides"/>
    <property type="evidence" value="ECO:0007669"/>
    <property type="project" value="TreeGrafter"/>
</dbReference>
<comment type="similarity">
    <text evidence="5">Belongs to the creatininase superfamily.</text>
</comment>
<feature type="chain" id="PRO_5032736300" evidence="6">
    <location>
        <begin position="28"/>
        <end position="276"/>
    </location>
</feature>
<name>A0A848HAK7_9BURK</name>
<keyword evidence="8" id="KW-1185">Reference proteome</keyword>
<dbReference type="Proteomes" id="UP000541185">
    <property type="component" value="Unassembled WGS sequence"/>
</dbReference>
<evidence type="ECO:0000313" key="8">
    <source>
        <dbReference type="Proteomes" id="UP000541185"/>
    </source>
</evidence>
<gene>
    <name evidence="7" type="ORF">HHL11_22525</name>
</gene>